<evidence type="ECO:0000256" key="4">
    <source>
        <dbReference type="ARBA" id="ARBA00022989"/>
    </source>
</evidence>
<keyword evidence="8" id="KW-1185">Reference proteome</keyword>
<dbReference type="Proteomes" id="UP000198287">
    <property type="component" value="Unassembled WGS sequence"/>
</dbReference>
<feature type="transmembrane region" description="Helical" evidence="6">
    <location>
        <begin position="344"/>
        <end position="362"/>
    </location>
</feature>
<gene>
    <name evidence="7" type="ORF">Fcan01_06519</name>
</gene>
<evidence type="ECO:0000313" key="8">
    <source>
        <dbReference type="Proteomes" id="UP000198287"/>
    </source>
</evidence>
<keyword evidence="2" id="KW-1003">Cell membrane</keyword>
<dbReference type="GO" id="GO:0050909">
    <property type="term" value="P:sensory perception of taste"/>
    <property type="evidence" value="ECO:0007669"/>
    <property type="project" value="InterPro"/>
</dbReference>
<keyword evidence="7" id="KW-0675">Receptor</keyword>
<evidence type="ECO:0000313" key="7">
    <source>
        <dbReference type="EMBL" id="OXA57832.1"/>
    </source>
</evidence>
<feature type="transmembrane region" description="Helical" evidence="6">
    <location>
        <begin position="26"/>
        <end position="47"/>
    </location>
</feature>
<keyword evidence="5 6" id="KW-0472">Membrane</keyword>
<comment type="caution">
    <text evidence="7">The sequence shown here is derived from an EMBL/GenBank/DDBJ whole genome shotgun (WGS) entry which is preliminary data.</text>
</comment>
<name>A0A226EJL4_FOLCA</name>
<dbReference type="InterPro" id="IPR013604">
    <property type="entry name" value="7TM_chemorcpt"/>
</dbReference>
<reference evidence="7 8" key="1">
    <citation type="submission" date="2015-12" db="EMBL/GenBank/DDBJ databases">
        <title>The genome of Folsomia candida.</title>
        <authorList>
            <person name="Faddeeva A."/>
            <person name="Derks M.F."/>
            <person name="Anvar Y."/>
            <person name="Smit S."/>
            <person name="Van Straalen N."/>
            <person name="Roelofs D."/>
        </authorList>
    </citation>
    <scope>NUCLEOTIDE SEQUENCE [LARGE SCALE GENOMIC DNA]</scope>
    <source>
        <strain evidence="7 8">VU population</strain>
        <tissue evidence="7">Whole body</tissue>
    </source>
</reference>
<accession>A0A226EJL4</accession>
<dbReference type="GO" id="GO:0005886">
    <property type="term" value="C:plasma membrane"/>
    <property type="evidence" value="ECO:0007669"/>
    <property type="project" value="UniProtKB-SubCell"/>
</dbReference>
<dbReference type="EMBL" id="LNIX01000003">
    <property type="protein sequence ID" value="OXA57832.1"/>
    <property type="molecule type" value="Genomic_DNA"/>
</dbReference>
<feature type="transmembrane region" description="Helical" evidence="6">
    <location>
        <begin position="264"/>
        <end position="284"/>
    </location>
</feature>
<evidence type="ECO:0000256" key="2">
    <source>
        <dbReference type="ARBA" id="ARBA00022475"/>
    </source>
</evidence>
<dbReference type="Pfam" id="PF08395">
    <property type="entry name" value="7tm_7"/>
    <property type="match status" value="1"/>
</dbReference>
<feature type="transmembrane region" description="Helical" evidence="6">
    <location>
        <begin position="125"/>
        <end position="142"/>
    </location>
</feature>
<evidence type="ECO:0000256" key="3">
    <source>
        <dbReference type="ARBA" id="ARBA00022692"/>
    </source>
</evidence>
<proteinExistence type="predicted"/>
<comment type="subcellular location">
    <subcellularLocation>
        <location evidence="1">Cell membrane</location>
        <topology evidence="1">Multi-pass membrane protein</topology>
    </subcellularLocation>
</comment>
<dbReference type="AlphaFoldDB" id="A0A226EJL4"/>
<protein>
    <submittedName>
        <fullName evidence="7">Putative gustatory receptor 28b</fullName>
    </submittedName>
</protein>
<keyword evidence="4 6" id="KW-1133">Transmembrane helix</keyword>
<evidence type="ECO:0000256" key="6">
    <source>
        <dbReference type="SAM" id="Phobius"/>
    </source>
</evidence>
<sequence>MACGAVSVSHAYDHNKYWSATFQLVYTAWSIIIFTTPSISRFSLIICQHKVSHLWKSCVKSMEIITAFLGTRDHLIDFCAKLKTRYIQLISFYTICLIICSSMTIPSAMKSFNNPTFTNLAEDVPLILLCLIYQFNFFVFLGQDFFCQIYNHCCDVIIQSVQVRASRGQQSTKASETVQLAKTTKNIFTILNKVADDKSVSELSTNDEFITGILESFSLIEEEVEKCNDLFELRMIVEIFYYFSVCIFNGYFGIQFVVGMVSFRFIFIQIIPIFASGYSIYCVARLSTNLSRKTFQLFNQLAKLGSCDFCLNRNIQHKLQLVTSTFSGKPLLIRTSVFDLDLKFLISILGSVTTYLIIIIQFQKSEPGVTTIPTKV</sequence>
<keyword evidence="3 6" id="KW-0812">Transmembrane</keyword>
<evidence type="ECO:0000256" key="5">
    <source>
        <dbReference type="ARBA" id="ARBA00023136"/>
    </source>
</evidence>
<feature type="transmembrane region" description="Helical" evidence="6">
    <location>
        <begin position="239"/>
        <end position="258"/>
    </location>
</feature>
<feature type="transmembrane region" description="Helical" evidence="6">
    <location>
        <begin position="86"/>
        <end position="105"/>
    </location>
</feature>
<evidence type="ECO:0000256" key="1">
    <source>
        <dbReference type="ARBA" id="ARBA00004651"/>
    </source>
</evidence>
<organism evidence="7 8">
    <name type="scientific">Folsomia candida</name>
    <name type="common">Springtail</name>
    <dbReference type="NCBI Taxonomy" id="158441"/>
    <lineage>
        <taxon>Eukaryota</taxon>
        <taxon>Metazoa</taxon>
        <taxon>Ecdysozoa</taxon>
        <taxon>Arthropoda</taxon>
        <taxon>Hexapoda</taxon>
        <taxon>Collembola</taxon>
        <taxon>Entomobryomorpha</taxon>
        <taxon>Isotomoidea</taxon>
        <taxon>Isotomidae</taxon>
        <taxon>Proisotominae</taxon>
        <taxon>Folsomia</taxon>
    </lineage>
</organism>